<gene>
    <name evidence="1" type="ORF">MESS2_1300039</name>
</gene>
<protein>
    <submittedName>
        <fullName evidence="1">Uncharacterized protein</fullName>
    </submittedName>
</protein>
<dbReference type="Proteomes" id="UP000012062">
    <property type="component" value="Unassembled WGS sequence"/>
</dbReference>
<name>M5EIM3_9HYPH</name>
<keyword evidence="2" id="KW-1185">Reference proteome</keyword>
<proteinExistence type="predicted"/>
<evidence type="ECO:0000313" key="1">
    <source>
        <dbReference type="EMBL" id="CCV04519.1"/>
    </source>
</evidence>
<organism evidence="1 2">
    <name type="scientific">Mesorhizobium metallidurans STM 2683</name>
    <dbReference type="NCBI Taxonomy" id="1297569"/>
    <lineage>
        <taxon>Bacteria</taxon>
        <taxon>Pseudomonadati</taxon>
        <taxon>Pseudomonadota</taxon>
        <taxon>Alphaproteobacteria</taxon>
        <taxon>Hyphomicrobiales</taxon>
        <taxon>Phyllobacteriaceae</taxon>
        <taxon>Mesorhizobium</taxon>
    </lineage>
</organism>
<reference evidence="1 2" key="1">
    <citation type="submission" date="2013-02" db="EMBL/GenBank/DDBJ databases">
        <authorList>
            <person name="Genoscope - CEA"/>
        </authorList>
    </citation>
    <scope>NUCLEOTIDE SEQUENCE [LARGE SCALE GENOMIC DNA]</scope>
    <source>
        <strain evidence="1 2">STM 2683</strain>
    </source>
</reference>
<evidence type="ECO:0000313" key="2">
    <source>
        <dbReference type="Proteomes" id="UP000012062"/>
    </source>
</evidence>
<dbReference type="AlphaFoldDB" id="M5EIM3"/>
<comment type="caution">
    <text evidence="1">The sequence shown here is derived from an EMBL/GenBank/DDBJ whole genome shotgun (WGS) entry which is preliminary data.</text>
</comment>
<dbReference type="EMBL" id="CAUM01000036">
    <property type="protein sequence ID" value="CCV04519.1"/>
    <property type="molecule type" value="Genomic_DNA"/>
</dbReference>
<sequence>MQRARKKRLWIKDFPGMRLAEMERLAPPLSGRTEGAVPPSFEALPGFERCLRPKP</sequence>
<accession>M5EIM3</accession>